<keyword evidence="6" id="KW-0809">Transit peptide</keyword>
<dbReference type="PANTHER" id="PTHR43981:SF2">
    <property type="entry name" value="ENOYL-[ACYL-CARRIER-PROTEIN] REDUCTASE, MITOCHONDRIAL"/>
    <property type="match status" value="1"/>
</dbReference>
<dbReference type="GO" id="GO:0005739">
    <property type="term" value="C:mitochondrion"/>
    <property type="evidence" value="ECO:0007669"/>
    <property type="project" value="UniProtKB-SubCell"/>
</dbReference>
<dbReference type="SUPFAM" id="SSF51735">
    <property type="entry name" value="NAD(P)-binding Rossmann-fold domains"/>
    <property type="match status" value="1"/>
</dbReference>
<evidence type="ECO:0000256" key="4">
    <source>
        <dbReference type="ARBA" id="ARBA00022832"/>
    </source>
</evidence>
<feature type="domain" description="Enoyl reductase (ER)" evidence="13">
    <location>
        <begin position="35"/>
        <end position="372"/>
    </location>
</feature>
<sequence length="378" mass="41237">MNHSRALGSARGFATSSARQANRAVVYTAAGDPTSVLSVVTYPELPTPPPRSVNVRYVLSPVNPSDINVIEGVYPAKPALADALAPGHRLEKPVYVCGNEGLAEVTEVGGGVQGVHKGDWVVMAGQQLGTWASARTLKAEDVIKVPSGVSEVNGATMTVNPPTAYNMLHDFVTLQEGDWVMQNGANSTVGQAVIQIAAKEGLKTLNFIRNRKDLDSQKQQLKSLGATEVLTYDDLDDKSLRERVKEMTGGKPIRLLLNCVSGPPTTQMLKFLGPDAHLVSYGAMSKQPLSLPTSAFIFKDLACHGFWQSRWYTQHSRPEREALMQRLADMKLKEPEHEVVTIPAQESDSEATRRVHEIMKTLTKGQHGKKILLKIEQP</sequence>
<dbReference type="EMBL" id="JH930478">
    <property type="protein sequence ID" value="EKM50354.1"/>
    <property type="molecule type" value="Genomic_DNA"/>
</dbReference>
<dbReference type="FunFam" id="3.40.50.720:FF:000112">
    <property type="entry name" value="Enoyl-[acyl-carrier-protein] reductase 1, mitochondrial"/>
    <property type="match status" value="1"/>
</dbReference>
<evidence type="ECO:0000256" key="8">
    <source>
        <dbReference type="ARBA" id="ARBA00023098"/>
    </source>
</evidence>
<comment type="catalytic activity">
    <reaction evidence="12">
        <text>a 2,3-saturated acyl-[ACP] + NADP(+) = a (2E)-enoyl-[ACP] + NADPH + H(+)</text>
        <dbReference type="Rhea" id="RHEA:22564"/>
        <dbReference type="Rhea" id="RHEA-COMP:9925"/>
        <dbReference type="Rhea" id="RHEA-COMP:9926"/>
        <dbReference type="ChEBI" id="CHEBI:15378"/>
        <dbReference type="ChEBI" id="CHEBI:57783"/>
        <dbReference type="ChEBI" id="CHEBI:58349"/>
        <dbReference type="ChEBI" id="CHEBI:78784"/>
        <dbReference type="ChEBI" id="CHEBI:78785"/>
        <dbReference type="EC" id="1.3.1.104"/>
    </reaction>
</comment>
<evidence type="ECO:0000256" key="12">
    <source>
        <dbReference type="ARBA" id="ARBA00048843"/>
    </source>
</evidence>
<comment type="similarity">
    <text evidence="2">Belongs to the zinc-containing alcohol dehydrogenase family. Quinone oxidoreductase subfamily.</text>
</comment>
<dbReference type="Gene3D" id="3.90.180.10">
    <property type="entry name" value="Medium-chain alcohol dehydrogenases, catalytic domain"/>
    <property type="match status" value="1"/>
</dbReference>
<evidence type="ECO:0000256" key="6">
    <source>
        <dbReference type="ARBA" id="ARBA00022946"/>
    </source>
</evidence>
<dbReference type="InterPro" id="IPR013149">
    <property type="entry name" value="ADH-like_C"/>
</dbReference>
<dbReference type="HOGENOM" id="CLU_026673_17_0_1"/>
<evidence type="ECO:0000256" key="5">
    <source>
        <dbReference type="ARBA" id="ARBA00022857"/>
    </source>
</evidence>
<dbReference type="InterPro" id="IPR013154">
    <property type="entry name" value="ADH-like_N"/>
</dbReference>
<dbReference type="AlphaFoldDB" id="K5VUW5"/>
<reference evidence="14 15" key="1">
    <citation type="journal article" date="2012" name="BMC Genomics">
        <title>Comparative genomics of the white-rot fungi, Phanerochaete carnosa and P. chrysosporium, to elucidate the genetic basis of the distinct wood types they colonize.</title>
        <authorList>
            <person name="Suzuki H."/>
            <person name="MacDonald J."/>
            <person name="Syed K."/>
            <person name="Salamov A."/>
            <person name="Hori C."/>
            <person name="Aerts A."/>
            <person name="Henrissat B."/>
            <person name="Wiebenga A."/>
            <person name="vanKuyk P.A."/>
            <person name="Barry K."/>
            <person name="Lindquist E."/>
            <person name="LaButti K."/>
            <person name="Lapidus A."/>
            <person name="Lucas S."/>
            <person name="Coutinho P."/>
            <person name="Gong Y."/>
            <person name="Samejima M."/>
            <person name="Mahadevan R."/>
            <person name="Abou-Zaid M."/>
            <person name="de Vries R.P."/>
            <person name="Igarashi K."/>
            <person name="Yadav J.S."/>
            <person name="Grigoriev I.V."/>
            <person name="Master E.R."/>
        </authorList>
    </citation>
    <scope>NUCLEOTIDE SEQUENCE [LARGE SCALE GENOMIC DNA]</scope>
    <source>
        <strain evidence="14 15">HHB-10118-sp</strain>
    </source>
</reference>
<keyword evidence="9" id="KW-0496">Mitochondrion</keyword>
<dbReference type="Pfam" id="PF08240">
    <property type="entry name" value="ADH_N"/>
    <property type="match status" value="1"/>
</dbReference>
<gene>
    <name evidence="14" type="ORF">PHACADRAFT_263603</name>
</gene>
<dbReference type="InterPro" id="IPR020843">
    <property type="entry name" value="ER"/>
</dbReference>
<keyword evidence="5" id="KW-0521">NADP</keyword>
<evidence type="ECO:0000256" key="7">
    <source>
        <dbReference type="ARBA" id="ARBA00023002"/>
    </source>
</evidence>
<dbReference type="STRING" id="650164.K5VUW5"/>
<dbReference type="RefSeq" id="XP_007400630.1">
    <property type="nucleotide sequence ID" value="XM_007400568.1"/>
</dbReference>
<dbReference type="KEGG" id="pco:PHACADRAFT_263603"/>
<evidence type="ECO:0000256" key="1">
    <source>
        <dbReference type="ARBA" id="ARBA00004173"/>
    </source>
</evidence>
<dbReference type="SUPFAM" id="SSF50129">
    <property type="entry name" value="GroES-like"/>
    <property type="match status" value="1"/>
</dbReference>
<keyword evidence="7" id="KW-0560">Oxidoreductase</keyword>
<evidence type="ECO:0000313" key="15">
    <source>
        <dbReference type="Proteomes" id="UP000008370"/>
    </source>
</evidence>
<dbReference type="CDD" id="cd08290">
    <property type="entry name" value="ETR"/>
    <property type="match status" value="1"/>
</dbReference>
<dbReference type="InParanoid" id="K5VUW5"/>
<keyword evidence="4" id="KW-0276">Fatty acid metabolism</keyword>
<accession>K5VUW5</accession>
<dbReference type="GO" id="GO:0141148">
    <property type="term" value="F:enoyl-[acyl-carrier-protein] reductase (NADPH) activity"/>
    <property type="evidence" value="ECO:0007669"/>
    <property type="project" value="UniProtKB-EC"/>
</dbReference>
<dbReference type="GeneID" id="18918596"/>
<evidence type="ECO:0000256" key="10">
    <source>
        <dbReference type="ARBA" id="ARBA00023160"/>
    </source>
</evidence>
<dbReference type="Pfam" id="PF00107">
    <property type="entry name" value="ADH_zinc_N"/>
    <property type="match status" value="1"/>
</dbReference>
<organism evidence="14 15">
    <name type="scientific">Phanerochaete carnosa (strain HHB-10118-sp)</name>
    <name type="common">White-rot fungus</name>
    <name type="synonym">Peniophora carnosa</name>
    <dbReference type="NCBI Taxonomy" id="650164"/>
    <lineage>
        <taxon>Eukaryota</taxon>
        <taxon>Fungi</taxon>
        <taxon>Dikarya</taxon>
        <taxon>Basidiomycota</taxon>
        <taxon>Agaricomycotina</taxon>
        <taxon>Agaricomycetes</taxon>
        <taxon>Polyporales</taxon>
        <taxon>Phanerochaetaceae</taxon>
        <taxon>Phanerochaete</taxon>
    </lineage>
</organism>
<keyword evidence="8" id="KW-0443">Lipid metabolism</keyword>
<proteinExistence type="inferred from homology"/>
<dbReference type="InterPro" id="IPR051034">
    <property type="entry name" value="Mito_Enoyl-ACP_Reductase"/>
</dbReference>
<evidence type="ECO:0000256" key="9">
    <source>
        <dbReference type="ARBA" id="ARBA00023128"/>
    </source>
</evidence>
<dbReference type="GO" id="GO:0006633">
    <property type="term" value="P:fatty acid biosynthetic process"/>
    <property type="evidence" value="ECO:0007669"/>
    <property type="project" value="UniProtKB-KW"/>
</dbReference>
<dbReference type="PANTHER" id="PTHR43981">
    <property type="entry name" value="ENOYL-[ACYL-CARRIER-PROTEIN] REDUCTASE, MITOCHONDRIAL"/>
    <property type="match status" value="1"/>
</dbReference>
<dbReference type="Gene3D" id="3.40.50.720">
    <property type="entry name" value="NAD(P)-binding Rossmann-like Domain"/>
    <property type="match status" value="1"/>
</dbReference>
<dbReference type="InterPro" id="IPR036291">
    <property type="entry name" value="NAD(P)-bd_dom_sf"/>
</dbReference>
<keyword evidence="3" id="KW-0444">Lipid biosynthesis</keyword>
<evidence type="ECO:0000259" key="13">
    <source>
        <dbReference type="SMART" id="SM00829"/>
    </source>
</evidence>
<keyword evidence="10" id="KW-0275">Fatty acid biosynthesis</keyword>
<name>K5VUW5_PHACS</name>
<dbReference type="OrthoDB" id="7482721at2759"/>
<dbReference type="Proteomes" id="UP000008370">
    <property type="component" value="Unassembled WGS sequence"/>
</dbReference>
<dbReference type="SMART" id="SM00829">
    <property type="entry name" value="PKS_ER"/>
    <property type="match status" value="1"/>
</dbReference>
<comment type="subcellular location">
    <subcellularLocation>
        <location evidence="1">Mitochondrion</location>
    </subcellularLocation>
</comment>
<evidence type="ECO:0000256" key="2">
    <source>
        <dbReference type="ARBA" id="ARBA00010371"/>
    </source>
</evidence>
<protein>
    <recommendedName>
        <fullName evidence="11">enoyl-[acyl-carrier-protein] reductase</fullName>
        <ecNumber evidence="11">1.3.1.104</ecNumber>
    </recommendedName>
</protein>
<keyword evidence="15" id="KW-1185">Reference proteome</keyword>
<evidence type="ECO:0000313" key="14">
    <source>
        <dbReference type="EMBL" id="EKM50354.1"/>
    </source>
</evidence>
<evidence type="ECO:0000256" key="3">
    <source>
        <dbReference type="ARBA" id="ARBA00022516"/>
    </source>
</evidence>
<dbReference type="EC" id="1.3.1.104" evidence="11"/>
<dbReference type="InterPro" id="IPR011032">
    <property type="entry name" value="GroES-like_sf"/>
</dbReference>
<dbReference type="FunCoup" id="K5VUW5">
    <property type="interactions" value="289"/>
</dbReference>
<evidence type="ECO:0000256" key="11">
    <source>
        <dbReference type="ARBA" id="ARBA00038963"/>
    </source>
</evidence>